<dbReference type="Pfam" id="PF13561">
    <property type="entry name" value="adh_short_C2"/>
    <property type="match status" value="1"/>
</dbReference>
<evidence type="ECO:0000256" key="2">
    <source>
        <dbReference type="ARBA" id="ARBA00023002"/>
    </source>
</evidence>
<evidence type="ECO:0000256" key="1">
    <source>
        <dbReference type="ARBA" id="ARBA00006484"/>
    </source>
</evidence>
<gene>
    <name evidence="3" type="ORF">N1032_15605</name>
</gene>
<evidence type="ECO:0000313" key="4">
    <source>
        <dbReference type="Proteomes" id="UP001165586"/>
    </source>
</evidence>
<sequence length="261" mass="27569">MSESRVAFVTGASGGIGRETVRKFVAAGDRVVLADLFLEAIESVQADILADYPDAELLPLVVDQSSEESLRDAAAAVKEWAGRIDTLALVAGTVQTEGAPVLSLSTEEWDRVHNTNLRGVFLASRELVPLLPENSGASVVAIASFWGRQGHAFYSSYCTSKAGVISFVQCLASELAEVGIRVNAVAPGNINTPMHQKALAGEAAERGITFEEMRDIEWGKIPLKVAGDPKAIADAVYFLSTGDAAYITGATLDVNGGVIFV</sequence>
<evidence type="ECO:0000313" key="3">
    <source>
        <dbReference type="EMBL" id="MCS5735172.1"/>
    </source>
</evidence>
<dbReference type="EMBL" id="JANLCJ010000005">
    <property type="protein sequence ID" value="MCS5735172.1"/>
    <property type="molecule type" value="Genomic_DNA"/>
</dbReference>
<dbReference type="SUPFAM" id="SSF51735">
    <property type="entry name" value="NAD(P)-binding Rossmann-fold domains"/>
    <property type="match status" value="1"/>
</dbReference>
<dbReference type="InterPro" id="IPR020904">
    <property type="entry name" value="Sc_DH/Rdtase_CS"/>
</dbReference>
<dbReference type="Gene3D" id="3.40.50.720">
    <property type="entry name" value="NAD(P)-binding Rossmann-like Domain"/>
    <property type="match status" value="1"/>
</dbReference>
<organism evidence="3 4">
    <name type="scientific">Herbiconiux daphne</name>
    <dbReference type="NCBI Taxonomy" id="2970914"/>
    <lineage>
        <taxon>Bacteria</taxon>
        <taxon>Bacillati</taxon>
        <taxon>Actinomycetota</taxon>
        <taxon>Actinomycetes</taxon>
        <taxon>Micrococcales</taxon>
        <taxon>Microbacteriaceae</taxon>
        <taxon>Herbiconiux</taxon>
    </lineage>
</organism>
<reference evidence="3" key="1">
    <citation type="submission" date="2022-08" db="EMBL/GenBank/DDBJ databases">
        <authorList>
            <person name="Deng Y."/>
            <person name="Han X.-F."/>
            <person name="Zhang Y.-Q."/>
        </authorList>
    </citation>
    <scope>NUCLEOTIDE SEQUENCE</scope>
    <source>
        <strain evidence="3">CPCC 203386</strain>
    </source>
</reference>
<dbReference type="RefSeq" id="WP_259540079.1">
    <property type="nucleotide sequence ID" value="NZ_JANLCJ010000005.1"/>
</dbReference>
<dbReference type="PROSITE" id="PS00061">
    <property type="entry name" value="ADH_SHORT"/>
    <property type="match status" value="1"/>
</dbReference>
<protein>
    <submittedName>
        <fullName evidence="3">SDR family oxidoreductase</fullName>
    </submittedName>
</protein>
<accession>A0ABT2H5F1</accession>
<dbReference type="PANTHER" id="PTHR42760">
    <property type="entry name" value="SHORT-CHAIN DEHYDROGENASES/REDUCTASES FAMILY MEMBER"/>
    <property type="match status" value="1"/>
</dbReference>
<proteinExistence type="inferred from homology"/>
<dbReference type="Proteomes" id="UP001165586">
    <property type="component" value="Unassembled WGS sequence"/>
</dbReference>
<dbReference type="PANTHER" id="PTHR42760:SF133">
    <property type="entry name" value="3-OXOACYL-[ACYL-CARRIER-PROTEIN] REDUCTASE"/>
    <property type="match status" value="1"/>
</dbReference>
<keyword evidence="4" id="KW-1185">Reference proteome</keyword>
<dbReference type="InterPro" id="IPR002347">
    <property type="entry name" value="SDR_fam"/>
</dbReference>
<comment type="similarity">
    <text evidence="1">Belongs to the short-chain dehydrogenases/reductases (SDR) family.</text>
</comment>
<comment type="caution">
    <text evidence="3">The sequence shown here is derived from an EMBL/GenBank/DDBJ whole genome shotgun (WGS) entry which is preliminary data.</text>
</comment>
<dbReference type="CDD" id="cd05233">
    <property type="entry name" value="SDR_c"/>
    <property type="match status" value="1"/>
</dbReference>
<dbReference type="InterPro" id="IPR036291">
    <property type="entry name" value="NAD(P)-bd_dom_sf"/>
</dbReference>
<keyword evidence="2" id="KW-0560">Oxidoreductase</keyword>
<name>A0ABT2H5F1_9MICO</name>
<dbReference type="PRINTS" id="PR00081">
    <property type="entry name" value="GDHRDH"/>
</dbReference>